<dbReference type="Proteomes" id="UP001142291">
    <property type="component" value="Unassembled WGS sequence"/>
</dbReference>
<dbReference type="AlphaFoldDB" id="A0A9W6HLQ3"/>
<name>A0A9W6HLQ3_9MICO</name>
<organism evidence="5 6">
    <name type="scientific">Microbacterium dextranolyticum</name>
    <dbReference type="NCBI Taxonomy" id="36806"/>
    <lineage>
        <taxon>Bacteria</taxon>
        <taxon>Bacillati</taxon>
        <taxon>Actinomycetota</taxon>
        <taxon>Actinomycetes</taxon>
        <taxon>Micrococcales</taxon>
        <taxon>Microbacteriaceae</taxon>
        <taxon>Microbacterium</taxon>
    </lineage>
</organism>
<dbReference type="CDD" id="cd07377">
    <property type="entry name" value="WHTH_GntR"/>
    <property type="match status" value="1"/>
</dbReference>
<proteinExistence type="predicted"/>
<dbReference type="InterPro" id="IPR000524">
    <property type="entry name" value="Tscrpt_reg_HTH_GntR"/>
</dbReference>
<dbReference type="InterPro" id="IPR008920">
    <property type="entry name" value="TF_FadR/GntR_C"/>
</dbReference>
<dbReference type="GO" id="GO:0003700">
    <property type="term" value="F:DNA-binding transcription factor activity"/>
    <property type="evidence" value="ECO:0007669"/>
    <property type="project" value="InterPro"/>
</dbReference>
<feature type="domain" description="HTH gntR-type" evidence="4">
    <location>
        <begin position="8"/>
        <end position="75"/>
    </location>
</feature>
<dbReference type="SUPFAM" id="SSF46785">
    <property type="entry name" value="Winged helix' DNA-binding domain"/>
    <property type="match status" value="1"/>
</dbReference>
<keyword evidence="2" id="KW-0238">DNA-binding</keyword>
<dbReference type="InterPro" id="IPR011711">
    <property type="entry name" value="GntR_C"/>
</dbReference>
<protein>
    <submittedName>
        <fullName evidence="5">Transcriptional regulator</fullName>
    </submittedName>
</protein>
<dbReference type="PANTHER" id="PTHR43537:SF44">
    <property type="entry name" value="GNTR FAMILY REGULATORY PROTEIN"/>
    <property type="match status" value="1"/>
</dbReference>
<reference evidence="5" key="1">
    <citation type="journal article" date="2014" name="Int. J. Syst. Evol. Microbiol.">
        <title>Complete genome sequence of Corynebacterium casei LMG S-19264T (=DSM 44701T), isolated from a smear-ripened cheese.</title>
        <authorList>
            <consortium name="US DOE Joint Genome Institute (JGI-PGF)"/>
            <person name="Walter F."/>
            <person name="Albersmeier A."/>
            <person name="Kalinowski J."/>
            <person name="Ruckert C."/>
        </authorList>
    </citation>
    <scope>NUCLEOTIDE SEQUENCE</scope>
    <source>
        <strain evidence="5">VKM Ac-1940</strain>
    </source>
</reference>
<dbReference type="Gene3D" id="1.10.10.10">
    <property type="entry name" value="Winged helix-like DNA-binding domain superfamily/Winged helix DNA-binding domain"/>
    <property type="match status" value="1"/>
</dbReference>
<evidence type="ECO:0000259" key="4">
    <source>
        <dbReference type="PROSITE" id="PS50949"/>
    </source>
</evidence>
<dbReference type="Pfam" id="PF00392">
    <property type="entry name" value="GntR"/>
    <property type="match status" value="1"/>
</dbReference>
<dbReference type="SUPFAM" id="SSF48008">
    <property type="entry name" value="GntR ligand-binding domain-like"/>
    <property type="match status" value="1"/>
</dbReference>
<evidence type="ECO:0000256" key="1">
    <source>
        <dbReference type="ARBA" id="ARBA00023015"/>
    </source>
</evidence>
<dbReference type="SMART" id="SM00345">
    <property type="entry name" value="HTH_GNTR"/>
    <property type="match status" value="1"/>
</dbReference>
<dbReference type="PANTHER" id="PTHR43537">
    <property type="entry name" value="TRANSCRIPTIONAL REGULATOR, GNTR FAMILY"/>
    <property type="match status" value="1"/>
</dbReference>
<evidence type="ECO:0000256" key="3">
    <source>
        <dbReference type="ARBA" id="ARBA00023163"/>
    </source>
</evidence>
<dbReference type="InterPro" id="IPR036388">
    <property type="entry name" value="WH-like_DNA-bd_sf"/>
</dbReference>
<dbReference type="Gene3D" id="1.20.120.530">
    <property type="entry name" value="GntR ligand-binding domain-like"/>
    <property type="match status" value="1"/>
</dbReference>
<dbReference type="PROSITE" id="PS50949">
    <property type="entry name" value="HTH_GNTR"/>
    <property type="match status" value="1"/>
</dbReference>
<reference evidence="5" key="2">
    <citation type="submission" date="2023-01" db="EMBL/GenBank/DDBJ databases">
        <authorList>
            <person name="Sun Q."/>
            <person name="Evtushenko L."/>
        </authorList>
    </citation>
    <scope>NUCLEOTIDE SEQUENCE</scope>
    <source>
        <strain evidence="5">VKM Ac-1940</strain>
    </source>
</reference>
<sequence length="239" mass="25451">MSDASHGSPVHDALVDRLGAAIVHGEYPAGTRLVTGELADESGSSRSAAREAVRVLESLGMVEVRRKAGIAVLPVDRWNVYAPEIIAWRLDGPGRDRQLSELSQLRGAVEPLAARLAASEATEQQRHDLMAAVVEMARAEHAAHEDDYLRADILFHRSLLVGSGNSMLAALADVVEAVLVGRTAHALMPHDANPDAVRWHHDVAFAVVSGRGDEAAAAMTRIVAEADQAMQAVAAESAR</sequence>
<dbReference type="Pfam" id="PF07729">
    <property type="entry name" value="FCD"/>
    <property type="match status" value="1"/>
</dbReference>
<accession>A0A9W6HLQ3</accession>
<keyword evidence="1" id="KW-0805">Transcription regulation</keyword>
<comment type="caution">
    <text evidence="5">The sequence shown here is derived from an EMBL/GenBank/DDBJ whole genome shotgun (WGS) entry which is preliminary data.</text>
</comment>
<dbReference type="EMBL" id="BSER01000009">
    <property type="protein sequence ID" value="GLJ95511.1"/>
    <property type="molecule type" value="Genomic_DNA"/>
</dbReference>
<dbReference type="SMART" id="SM00895">
    <property type="entry name" value="FCD"/>
    <property type="match status" value="1"/>
</dbReference>
<keyword evidence="6" id="KW-1185">Reference proteome</keyword>
<evidence type="ECO:0000256" key="2">
    <source>
        <dbReference type="ARBA" id="ARBA00023125"/>
    </source>
</evidence>
<keyword evidence="3" id="KW-0804">Transcription</keyword>
<dbReference type="InterPro" id="IPR036390">
    <property type="entry name" value="WH_DNA-bd_sf"/>
</dbReference>
<evidence type="ECO:0000313" key="6">
    <source>
        <dbReference type="Proteomes" id="UP001142291"/>
    </source>
</evidence>
<evidence type="ECO:0000313" key="5">
    <source>
        <dbReference type="EMBL" id="GLJ95511.1"/>
    </source>
</evidence>
<dbReference type="RefSeq" id="WP_204963986.1">
    <property type="nucleotide sequence ID" value="NZ_BAAAUR010000001.1"/>
</dbReference>
<dbReference type="GO" id="GO:0003677">
    <property type="term" value="F:DNA binding"/>
    <property type="evidence" value="ECO:0007669"/>
    <property type="project" value="UniProtKB-KW"/>
</dbReference>
<gene>
    <name evidence="5" type="ORF">GCM10017591_15740</name>
</gene>